<comment type="caution">
    <text evidence="2">The sequence shown here is derived from an EMBL/GenBank/DDBJ whole genome shotgun (WGS) entry which is preliminary data.</text>
</comment>
<evidence type="ECO:0000256" key="1">
    <source>
        <dbReference type="SAM" id="Phobius"/>
    </source>
</evidence>
<sequence length="331" mass="38096">MNIIIKNHSRFQSLLKISRINNQIPSKSFSRPCNQKNISNTRNFYHQKNVVIPVIRNYTNRYPITSVISNLTFINSCQPVNNGLIRLRGLSTKPRFMENLPTPNNQTKNAIALGGAILTFLIFQPTMHFVISGALAFGAYKLVKRSLNNIWPPIHPLYPTMMLTREQLGQIENTFWRNIFPSIRGITSELKRSQKVIEEIYSSSIIKIQEAYNNDRDIRFLFGNYDSSMIKFSEPQTVISETLAVSDSRGNYQKMHGVTIEYIATGMNGESAFVKATGYSDKNSEVMFKEIRLLWPHIGREINIPLQNTNNFEDNKYGPNVMEAEYRDIRE</sequence>
<dbReference type="OrthoDB" id="2341175at2759"/>
<gene>
    <name evidence="2" type="ORF">C2G38_2060422</name>
</gene>
<organism evidence="2 3">
    <name type="scientific">Gigaspora rosea</name>
    <dbReference type="NCBI Taxonomy" id="44941"/>
    <lineage>
        <taxon>Eukaryota</taxon>
        <taxon>Fungi</taxon>
        <taxon>Fungi incertae sedis</taxon>
        <taxon>Mucoromycota</taxon>
        <taxon>Glomeromycotina</taxon>
        <taxon>Glomeromycetes</taxon>
        <taxon>Diversisporales</taxon>
        <taxon>Gigasporaceae</taxon>
        <taxon>Gigaspora</taxon>
    </lineage>
</organism>
<reference evidence="2 3" key="1">
    <citation type="submission" date="2018-06" db="EMBL/GenBank/DDBJ databases">
        <title>Comparative genomics reveals the genomic features of Rhizophagus irregularis, R. cerebriforme, R. diaphanum and Gigaspora rosea, and their symbiotic lifestyle signature.</title>
        <authorList>
            <person name="Morin E."/>
            <person name="San Clemente H."/>
            <person name="Chen E.C.H."/>
            <person name="De La Providencia I."/>
            <person name="Hainaut M."/>
            <person name="Kuo A."/>
            <person name="Kohler A."/>
            <person name="Murat C."/>
            <person name="Tang N."/>
            <person name="Roy S."/>
            <person name="Loubradou J."/>
            <person name="Henrissat B."/>
            <person name="Grigoriev I.V."/>
            <person name="Corradi N."/>
            <person name="Roux C."/>
            <person name="Martin F.M."/>
        </authorList>
    </citation>
    <scope>NUCLEOTIDE SEQUENCE [LARGE SCALE GENOMIC DNA]</scope>
    <source>
        <strain evidence="2 3">DAOM 194757</strain>
    </source>
</reference>
<protein>
    <submittedName>
        <fullName evidence="2">Uncharacterized protein</fullName>
    </submittedName>
</protein>
<feature type="transmembrane region" description="Helical" evidence="1">
    <location>
        <begin position="110"/>
        <end position="137"/>
    </location>
</feature>
<evidence type="ECO:0000313" key="3">
    <source>
        <dbReference type="Proteomes" id="UP000266673"/>
    </source>
</evidence>
<keyword evidence="1" id="KW-1133">Transmembrane helix</keyword>
<keyword evidence="3" id="KW-1185">Reference proteome</keyword>
<evidence type="ECO:0000313" key="2">
    <source>
        <dbReference type="EMBL" id="RIB28051.1"/>
    </source>
</evidence>
<proteinExistence type="predicted"/>
<keyword evidence="1" id="KW-0812">Transmembrane</keyword>
<dbReference type="Proteomes" id="UP000266673">
    <property type="component" value="Unassembled WGS sequence"/>
</dbReference>
<dbReference type="AlphaFoldDB" id="A0A397W1U2"/>
<name>A0A397W1U2_9GLOM</name>
<keyword evidence="1" id="KW-0472">Membrane</keyword>
<dbReference type="EMBL" id="QKWP01000079">
    <property type="protein sequence ID" value="RIB28051.1"/>
    <property type="molecule type" value="Genomic_DNA"/>
</dbReference>
<accession>A0A397W1U2</accession>